<keyword evidence="4" id="KW-0488">Methylation</keyword>
<dbReference type="GO" id="GO:0005886">
    <property type="term" value="C:plasma membrane"/>
    <property type="evidence" value="ECO:0007669"/>
    <property type="project" value="UniProtKB-SubCell"/>
</dbReference>
<feature type="domain" description="General secretion pathway GspH" evidence="11">
    <location>
        <begin position="41"/>
        <end position="143"/>
    </location>
</feature>
<evidence type="ECO:0000256" key="9">
    <source>
        <dbReference type="ARBA" id="ARBA00025772"/>
    </source>
</evidence>
<keyword evidence="13" id="KW-1185">Reference proteome</keyword>
<dbReference type="AlphaFoldDB" id="A0A7X8YI14"/>
<dbReference type="Gene3D" id="3.30.700.10">
    <property type="entry name" value="Glycoprotein, Type 4 Pilin"/>
    <property type="match status" value="1"/>
</dbReference>
<evidence type="ECO:0000256" key="8">
    <source>
        <dbReference type="ARBA" id="ARBA00023136"/>
    </source>
</evidence>
<dbReference type="RefSeq" id="WP_168837281.1">
    <property type="nucleotide sequence ID" value="NZ_JABAIK010000016.1"/>
</dbReference>
<dbReference type="GO" id="GO:0015627">
    <property type="term" value="C:type II protein secretion system complex"/>
    <property type="evidence" value="ECO:0007669"/>
    <property type="project" value="InterPro"/>
</dbReference>
<comment type="similarity">
    <text evidence="9">Belongs to the GSP H family.</text>
</comment>
<organism evidence="12 13">
    <name type="scientific">Vibrio agarilyticus</name>
    <dbReference type="NCBI Taxonomy" id="2726741"/>
    <lineage>
        <taxon>Bacteria</taxon>
        <taxon>Pseudomonadati</taxon>
        <taxon>Pseudomonadota</taxon>
        <taxon>Gammaproteobacteria</taxon>
        <taxon>Vibrionales</taxon>
        <taxon>Vibrionaceae</taxon>
        <taxon>Vibrio</taxon>
    </lineage>
</organism>
<sequence length="166" mass="18018">MNRGFSLIELMITCVVVAALLSFAVPSFRDIQQRAQITRLAEELNGFLLNAKSEAALRNQDLVVAISSTKETTVSDGGWVLSLQDPSGKELQQVSGVNFPNTTFTHNYSSKKITFDNVRGWPTGGAFNIAPLASVSHTVEVRLSNPPGRIRLCGASQPVGHYEECP</sequence>
<dbReference type="InterPro" id="IPR016824">
    <property type="entry name" value="Tfp-pilus_assembly_FimT"/>
</dbReference>
<evidence type="ECO:0000256" key="2">
    <source>
        <dbReference type="ARBA" id="ARBA00021549"/>
    </source>
</evidence>
<comment type="subcellular location">
    <subcellularLocation>
        <location evidence="1">Cell inner membrane</location>
        <topology evidence="1">Single-pass membrane protein</topology>
    </subcellularLocation>
</comment>
<dbReference type="PIRSF" id="PIRSF024622">
    <property type="entry name" value="Tfp_FimT"/>
    <property type="match status" value="1"/>
</dbReference>
<evidence type="ECO:0000256" key="6">
    <source>
        <dbReference type="ARBA" id="ARBA00022692"/>
    </source>
</evidence>
<evidence type="ECO:0000256" key="5">
    <source>
        <dbReference type="ARBA" id="ARBA00022519"/>
    </source>
</evidence>
<evidence type="ECO:0000256" key="7">
    <source>
        <dbReference type="ARBA" id="ARBA00022989"/>
    </source>
</evidence>
<evidence type="ECO:0000313" key="13">
    <source>
        <dbReference type="Proteomes" id="UP000535589"/>
    </source>
</evidence>
<evidence type="ECO:0000313" key="12">
    <source>
        <dbReference type="EMBL" id="NLS14111.1"/>
    </source>
</evidence>
<keyword evidence="3" id="KW-1003">Cell membrane</keyword>
<dbReference type="Pfam" id="PF07963">
    <property type="entry name" value="N_methyl"/>
    <property type="match status" value="1"/>
</dbReference>
<evidence type="ECO:0000256" key="1">
    <source>
        <dbReference type="ARBA" id="ARBA00004377"/>
    </source>
</evidence>
<dbReference type="EMBL" id="JABAIK010000016">
    <property type="protein sequence ID" value="NLS14111.1"/>
    <property type="molecule type" value="Genomic_DNA"/>
</dbReference>
<keyword evidence="7" id="KW-1133">Transmembrane helix</keyword>
<name>A0A7X8YI14_9VIBR</name>
<dbReference type="InterPro" id="IPR022346">
    <property type="entry name" value="T2SS_GspH"/>
</dbReference>
<keyword evidence="6" id="KW-0812">Transmembrane</keyword>
<dbReference type="NCBIfam" id="TIGR02532">
    <property type="entry name" value="IV_pilin_GFxxxE"/>
    <property type="match status" value="1"/>
</dbReference>
<evidence type="ECO:0000256" key="10">
    <source>
        <dbReference type="ARBA" id="ARBA00030775"/>
    </source>
</evidence>
<dbReference type="InterPro" id="IPR045584">
    <property type="entry name" value="Pilin-like"/>
</dbReference>
<keyword evidence="8" id="KW-0472">Membrane</keyword>
<dbReference type="SUPFAM" id="SSF54523">
    <property type="entry name" value="Pili subunits"/>
    <property type="match status" value="1"/>
</dbReference>
<reference evidence="12 13" key="1">
    <citation type="submission" date="2020-04" db="EMBL/GenBank/DDBJ databases">
        <title>Vibrio sp. SM6, a novel species isolated from seawater.</title>
        <authorList>
            <person name="Wang X."/>
        </authorList>
    </citation>
    <scope>NUCLEOTIDE SEQUENCE [LARGE SCALE GENOMIC DNA]</scope>
    <source>
        <strain evidence="12 13">SM6</strain>
    </source>
</reference>
<keyword evidence="5" id="KW-0997">Cell inner membrane</keyword>
<dbReference type="Proteomes" id="UP000535589">
    <property type="component" value="Unassembled WGS sequence"/>
</dbReference>
<gene>
    <name evidence="12" type="ORF">HGP28_14565</name>
</gene>
<dbReference type="GO" id="GO:0015628">
    <property type="term" value="P:protein secretion by the type II secretion system"/>
    <property type="evidence" value="ECO:0007669"/>
    <property type="project" value="InterPro"/>
</dbReference>
<dbReference type="Pfam" id="PF12019">
    <property type="entry name" value="GspH"/>
    <property type="match status" value="1"/>
</dbReference>
<proteinExistence type="inferred from homology"/>
<dbReference type="InterPro" id="IPR012902">
    <property type="entry name" value="N_methyl_site"/>
</dbReference>
<comment type="caution">
    <text evidence="12">The sequence shown here is derived from an EMBL/GenBank/DDBJ whole genome shotgun (WGS) entry which is preliminary data.</text>
</comment>
<evidence type="ECO:0000259" key="11">
    <source>
        <dbReference type="Pfam" id="PF12019"/>
    </source>
</evidence>
<evidence type="ECO:0000256" key="3">
    <source>
        <dbReference type="ARBA" id="ARBA00022475"/>
    </source>
</evidence>
<protein>
    <recommendedName>
        <fullName evidence="2">Type II secretion system protein H</fullName>
    </recommendedName>
    <alternativeName>
        <fullName evidence="10">General secretion pathway protein H</fullName>
    </alternativeName>
</protein>
<accession>A0A7X8YI14</accession>
<evidence type="ECO:0000256" key="4">
    <source>
        <dbReference type="ARBA" id="ARBA00022481"/>
    </source>
</evidence>